<keyword evidence="14" id="KW-1185">Reference proteome</keyword>
<feature type="transmembrane region" description="Helical" evidence="12">
    <location>
        <begin position="404"/>
        <end position="425"/>
    </location>
</feature>
<feature type="transmembrane region" description="Helical" evidence="12">
    <location>
        <begin position="446"/>
        <end position="465"/>
    </location>
</feature>
<accession>A0A8E0VF52</accession>
<feature type="transmembrane region" description="Helical" evidence="12">
    <location>
        <begin position="293"/>
        <end position="313"/>
    </location>
</feature>
<proteinExistence type="inferred from homology"/>
<keyword evidence="10" id="KW-0407">Ion channel</keyword>
<dbReference type="Proteomes" id="UP000728185">
    <property type="component" value="Unassembled WGS sequence"/>
</dbReference>
<feature type="transmembrane region" description="Helical" evidence="12">
    <location>
        <begin position="128"/>
        <end position="147"/>
    </location>
</feature>
<dbReference type="OrthoDB" id="6429739at2759"/>
<evidence type="ECO:0000313" key="14">
    <source>
        <dbReference type="Proteomes" id="UP000728185"/>
    </source>
</evidence>
<dbReference type="Pfam" id="PF03189">
    <property type="entry name" value="Otopetrin"/>
    <property type="match status" value="1"/>
</dbReference>
<evidence type="ECO:0000256" key="11">
    <source>
        <dbReference type="SAM" id="MobiDB-lite"/>
    </source>
</evidence>
<dbReference type="EMBL" id="LUCM01007344">
    <property type="protein sequence ID" value="KAA0190126.1"/>
    <property type="molecule type" value="Genomic_DNA"/>
</dbReference>
<feature type="transmembrane region" description="Helical" evidence="12">
    <location>
        <begin position="485"/>
        <end position="504"/>
    </location>
</feature>
<keyword evidence="5 12" id="KW-0812">Transmembrane</keyword>
<comment type="subcellular location">
    <subcellularLocation>
        <location evidence="1">Cell membrane</location>
        <topology evidence="1">Multi-pass membrane protein</topology>
    </subcellularLocation>
</comment>
<feature type="transmembrane region" description="Helical" evidence="12">
    <location>
        <begin position="368"/>
        <end position="392"/>
    </location>
</feature>
<evidence type="ECO:0000313" key="13">
    <source>
        <dbReference type="EMBL" id="KAA0190126.1"/>
    </source>
</evidence>
<dbReference type="InterPro" id="IPR004878">
    <property type="entry name" value="Otopetrin"/>
</dbReference>
<feature type="transmembrane region" description="Helical" evidence="12">
    <location>
        <begin position="194"/>
        <end position="215"/>
    </location>
</feature>
<sequence length="707" mass="80648">MKVTWKPHVSIHAPKTESDITHEDIKLSANSARKAKTHGQRVIAMLYCIVILAIGLSIVLYCTGARVAELEPVFVSFFTIMYVTSVAGMIYMLWYVAHNRHATIEAIERGDLSATRILFSMRGEPVSLYLRIAICIFASMAIVFSSCRAYEVSKLNSDYLLVSIYTTSKILFFTIQTIFFLVLHRLVVLANVRMFSVILLHTLTVNLCVWVESAIEKVSMAMNAEHSSSDHGADPRGYTLAATHYFLPAIPEYCAIGVAVTYEMAQRIGQLKQIEAHHEKTEKHEKRPQFQTYVGLMLGSVLSVLVLVIILYLETAGHAIDYYRPIWHLTETIVLFICALVLSLAGIVTIRKLKFSVNFAKNSLDEKLLLVTFFLTVNFFVACCVLSVAYLTSGLLTEKETYKMAAQLVALLVELLQIMVQTYLIHDMFYRCCHHESYWKTRPGRGIIAILAAINFSLWMIYSFQTKHNDVLLTLSANLYQTAEQRGLHMFIIVMLPMVMLFRYHSSVCLAISFERIYEDEVTRYESMLRWIKQDTTKEFLHSQKLALEPRWDTEIEMPSQVSKCESQGQGVRQRAASQPVLKCASVLDREVSSLGERTNQNSVDRIDHLDVDYNPQETISSLYKEQGRRGTRINLEMARIRVAASEFEHRMTEQKLKQQKLREMKAAKSLSSELHKRFGHDRFNPASDLAHSSSEHALDQEKKTGK</sequence>
<dbReference type="GO" id="GO:0005886">
    <property type="term" value="C:plasma membrane"/>
    <property type="evidence" value="ECO:0007669"/>
    <property type="project" value="UniProtKB-SubCell"/>
</dbReference>
<keyword evidence="9 12" id="KW-0472">Membrane</keyword>
<evidence type="ECO:0000256" key="5">
    <source>
        <dbReference type="ARBA" id="ARBA00022692"/>
    </source>
</evidence>
<feature type="compositionally biased region" description="Basic and acidic residues" evidence="11">
    <location>
        <begin position="674"/>
        <end position="684"/>
    </location>
</feature>
<evidence type="ECO:0000256" key="12">
    <source>
        <dbReference type="SAM" id="Phobius"/>
    </source>
</evidence>
<dbReference type="AlphaFoldDB" id="A0A8E0VF52"/>
<feature type="transmembrane region" description="Helical" evidence="12">
    <location>
        <begin position="159"/>
        <end position="182"/>
    </location>
</feature>
<keyword evidence="3" id="KW-0813">Transport</keyword>
<comment type="caution">
    <text evidence="13">The sequence shown here is derived from an EMBL/GenBank/DDBJ whole genome shotgun (WGS) entry which is preliminary data.</text>
</comment>
<dbReference type="GO" id="GO:0015252">
    <property type="term" value="F:proton channel activity"/>
    <property type="evidence" value="ECO:0007669"/>
    <property type="project" value="InterPro"/>
</dbReference>
<feature type="transmembrane region" description="Helical" evidence="12">
    <location>
        <begin position="42"/>
        <end position="61"/>
    </location>
</feature>
<protein>
    <submittedName>
        <fullName evidence="13">Uncharacterized protein</fullName>
    </submittedName>
</protein>
<evidence type="ECO:0000256" key="2">
    <source>
        <dbReference type="ARBA" id="ARBA00006513"/>
    </source>
</evidence>
<evidence type="ECO:0000256" key="4">
    <source>
        <dbReference type="ARBA" id="ARBA00022475"/>
    </source>
</evidence>
<evidence type="ECO:0000256" key="3">
    <source>
        <dbReference type="ARBA" id="ARBA00022448"/>
    </source>
</evidence>
<keyword evidence="4" id="KW-1003">Cell membrane</keyword>
<evidence type="ECO:0000256" key="9">
    <source>
        <dbReference type="ARBA" id="ARBA00023136"/>
    </source>
</evidence>
<name>A0A8E0VF52_9TREM</name>
<keyword evidence="8" id="KW-0406">Ion transport</keyword>
<dbReference type="PANTHER" id="PTHR21522">
    <property type="entry name" value="PROTON CHANNEL OTOP"/>
    <property type="match status" value="1"/>
</dbReference>
<organism evidence="13 14">
    <name type="scientific">Fasciolopsis buskii</name>
    <dbReference type="NCBI Taxonomy" id="27845"/>
    <lineage>
        <taxon>Eukaryota</taxon>
        <taxon>Metazoa</taxon>
        <taxon>Spiralia</taxon>
        <taxon>Lophotrochozoa</taxon>
        <taxon>Platyhelminthes</taxon>
        <taxon>Trematoda</taxon>
        <taxon>Digenea</taxon>
        <taxon>Plagiorchiida</taxon>
        <taxon>Echinostomata</taxon>
        <taxon>Echinostomatoidea</taxon>
        <taxon>Fasciolidae</taxon>
        <taxon>Fasciolopsis</taxon>
    </lineage>
</organism>
<keyword evidence="6" id="KW-0375">Hydrogen ion transport</keyword>
<evidence type="ECO:0000256" key="1">
    <source>
        <dbReference type="ARBA" id="ARBA00004651"/>
    </source>
</evidence>
<feature type="transmembrane region" description="Helical" evidence="12">
    <location>
        <begin position="325"/>
        <end position="348"/>
    </location>
</feature>
<evidence type="ECO:0000256" key="10">
    <source>
        <dbReference type="ARBA" id="ARBA00023303"/>
    </source>
</evidence>
<evidence type="ECO:0000256" key="7">
    <source>
        <dbReference type="ARBA" id="ARBA00022989"/>
    </source>
</evidence>
<comment type="similarity">
    <text evidence="2">Belongs to the otopetrin family.</text>
</comment>
<feature type="region of interest" description="Disordered" evidence="11">
    <location>
        <begin position="667"/>
        <end position="707"/>
    </location>
</feature>
<keyword evidence="7 12" id="KW-1133">Transmembrane helix</keyword>
<dbReference type="PANTHER" id="PTHR21522:SF32">
    <property type="entry name" value="OTOPETRIN-2"/>
    <property type="match status" value="1"/>
</dbReference>
<feature type="transmembrane region" description="Helical" evidence="12">
    <location>
        <begin position="73"/>
        <end position="94"/>
    </location>
</feature>
<gene>
    <name evidence="13" type="ORF">FBUS_00618</name>
</gene>
<evidence type="ECO:0000256" key="6">
    <source>
        <dbReference type="ARBA" id="ARBA00022781"/>
    </source>
</evidence>
<feature type="compositionally biased region" description="Basic and acidic residues" evidence="11">
    <location>
        <begin position="694"/>
        <end position="707"/>
    </location>
</feature>
<evidence type="ECO:0000256" key="8">
    <source>
        <dbReference type="ARBA" id="ARBA00023065"/>
    </source>
</evidence>
<reference evidence="13" key="1">
    <citation type="submission" date="2019-05" db="EMBL/GenBank/DDBJ databases">
        <title>Annotation for the trematode Fasciolopsis buski.</title>
        <authorList>
            <person name="Choi Y.-J."/>
        </authorList>
    </citation>
    <scope>NUCLEOTIDE SEQUENCE</scope>
    <source>
        <strain evidence="13">HT</strain>
        <tissue evidence="13">Whole worm</tissue>
    </source>
</reference>